<sequence>MREHAGVPARLIAHGPGLQQPRLQRDQVQQVRGRVTVSTGVRSGDIEFTVSDDGPGLDAEDAANLFTPFFRGKSGMLSKTSGAGLGMAIVKSITQAHGGFVSVVETAPGKGLTCRVTLPASGPLLHRRIEPTDATSRQFSRPSLPMGD</sequence>
<keyword evidence="4" id="KW-0418">Kinase</keyword>
<dbReference type="InterPro" id="IPR050736">
    <property type="entry name" value="Sensor_HK_Regulatory"/>
</dbReference>
<accession>A0A5J5KUB0</accession>
<gene>
    <name evidence="7" type="ORF">FCK90_12510</name>
</gene>
<dbReference type="PRINTS" id="PR00344">
    <property type="entry name" value="BCTRLSENSOR"/>
</dbReference>
<comment type="caution">
    <text evidence="7">The sequence shown here is derived from an EMBL/GenBank/DDBJ whole genome shotgun (WGS) entry which is preliminary data.</text>
</comment>
<keyword evidence="7" id="KW-0547">Nucleotide-binding</keyword>
<reference evidence="7 8" key="1">
    <citation type="submission" date="2019-05" db="EMBL/GenBank/DDBJ databases">
        <title>Kocuria coralli sp. nov., a novel actinobacterium isolated from coral reef seawater.</title>
        <authorList>
            <person name="Li J."/>
        </authorList>
    </citation>
    <scope>NUCLEOTIDE SEQUENCE [LARGE SCALE GENOMIC DNA]</scope>
    <source>
        <strain evidence="7 8">SCSIO 13007</strain>
    </source>
</reference>
<dbReference type="SMART" id="SM00387">
    <property type="entry name" value="HATPase_c"/>
    <property type="match status" value="1"/>
</dbReference>
<evidence type="ECO:0000256" key="4">
    <source>
        <dbReference type="ARBA" id="ARBA00022777"/>
    </source>
</evidence>
<dbReference type="PANTHER" id="PTHR43711:SF28">
    <property type="entry name" value="SENSOR HISTIDINE KINASE YXDK"/>
    <property type="match status" value="1"/>
</dbReference>
<dbReference type="Gene3D" id="3.30.565.10">
    <property type="entry name" value="Histidine kinase-like ATPase, C-terminal domain"/>
    <property type="match status" value="1"/>
</dbReference>
<keyword evidence="5" id="KW-0902">Two-component regulatory system</keyword>
<dbReference type="GO" id="GO:0000160">
    <property type="term" value="P:phosphorelay signal transduction system"/>
    <property type="evidence" value="ECO:0007669"/>
    <property type="project" value="UniProtKB-KW"/>
</dbReference>
<proteinExistence type="predicted"/>
<feature type="domain" description="Histidine kinase" evidence="6">
    <location>
        <begin position="32"/>
        <end position="122"/>
    </location>
</feature>
<dbReference type="Proteomes" id="UP000325957">
    <property type="component" value="Unassembled WGS sequence"/>
</dbReference>
<keyword evidence="7" id="KW-0067">ATP-binding</keyword>
<comment type="catalytic activity">
    <reaction evidence="1">
        <text>ATP + protein L-histidine = ADP + protein N-phospho-L-histidine.</text>
        <dbReference type="EC" id="2.7.13.3"/>
    </reaction>
</comment>
<evidence type="ECO:0000256" key="5">
    <source>
        <dbReference type="ARBA" id="ARBA00023012"/>
    </source>
</evidence>
<dbReference type="AlphaFoldDB" id="A0A5J5KUB0"/>
<dbReference type="OrthoDB" id="9786919at2"/>
<dbReference type="PANTHER" id="PTHR43711">
    <property type="entry name" value="TWO-COMPONENT HISTIDINE KINASE"/>
    <property type="match status" value="1"/>
</dbReference>
<dbReference type="InterPro" id="IPR004358">
    <property type="entry name" value="Sig_transdc_His_kin-like_C"/>
</dbReference>
<dbReference type="PROSITE" id="PS50109">
    <property type="entry name" value="HIS_KIN"/>
    <property type="match status" value="1"/>
</dbReference>
<dbReference type="CDD" id="cd00075">
    <property type="entry name" value="HATPase"/>
    <property type="match status" value="1"/>
</dbReference>
<dbReference type="GO" id="GO:0005524">
    <property type="term" value="F:ATP binding"/>
    <property type="evidence" value="ECO:0007669"/>
    <property type="project" value="UniProtKB-KW"/>
</dbReference>
<evidence type="ECO:0000313" key="7">
    <source>
        <dbReference type="EMBL" id="KAA9393327.1"/>
    </source>
</evidence>
<organism evidence="7 8">
    <name type="scientific">Kocuria coralli</name>
    <dbReference type="NCBI Taxonomy" id="1461025"/>
    <lineage>
        <taxon>Bacteria</taxon>
        <taxon>Bacillati</taxon>
        <taxon>Actinomycetota</taxon>
        <taxon>Actinomycetes</taxon>
        <taxon>Micrococcales</taxon>
        <taxon>Micrococcaceae</taxon>
        <taxon>Kocuria</taxon>
    </lineage>
</organism>
<keyword evidence="8" id="KW-1185">Reference proteome</keyword>
<evidence type="ECO:0000256" key="3">
    <source>
        <dbReference type="ARBA" id="ARBA00022679"/>
    </source>
</evidence>
<name>A0A5J5KUB0_9MICC</name>
<dbReference type="InterPro" id="IPR003594">
    <property type="entry name" value="HATPase_dom"/>
</dbReference>
<protein>
    <recommendedName>
        <fullName evidence="2">histidine kinase</fullName>
        <ecNumber evidence="2">2.7.13.3</ecNumber>
    </recommendedName>
</protein>
<evidence type="ECO:0000256" key="2">
    <source>
        <dbReference type="ARBA" id="ARBA00012438"/>
    </source>
</evidence>
<dbReference type="InterPro" id="IPR005467">
    <property type="entry name" value="His_kinase_dom"/>
</dbReference>
<evidence type="ECO:0000256" key="1">
    <source>
        <dbReference type="ARBA" id="ARBA00000085"/>
    </source>
</evidence>
<dbReference type="EMBL" id="SZWF01000021">
    <property type="protein sequence ID" value="KAA9393327.1"/>
    <property type="molecule type" value="Genomic_DNA"/>
</dbReference>
<dbReference type="Pfam" id="PF02518">
    <property type="entry name" value="HATPase_c"/>
    <property type="match status" value="1"/>
</dbReference>
<dbReference type="EC" id="2.7.13.3" evidence="2"/>
<dbReference type="GO" id="GO:0004673">
    <property type="term" value="F:protein histidine kinase activity"/>
    <property type="evidence" value="ECO:0007669"/>
    <property type="project" value="UniProtKB-EC"/>
</dbReference>
<dbReference type="InterPro" id="IPR036890">
    <property type="entry name" value="HATPase_C_sf"/>
</dbReference>
<evidence type="ECO:0000313" key="8">
    <source>
        <dbReference type="Proteomes" id="UP000325957"/>
    </source>
</evidence>
<evidence type="ECO:0000259" key="6">
    <source>
        <dbReference type="PROSITE" id="PS50109"/>
    </source>
</evidence>
<dbReference type="SUPFAM" id="SSF55874">
    <property type="entry name" value="ATPase domain of HSP90 chaperone/DNA topoisomerase II/histidine kinase"/>
    <property type="match status" value="1"/>
</dbReference>
<keyword evidence="3" id="KW-0808">Transferase</keyword>